<dbReference type="GO" id="GO:0006400">
    <property type="term" value="P:tRNA modification"/>
    <property type="evidence" value="ECO:0007669"/>
    <property type="project" value="UniProtKB-UniRule"/>
</dbReference>
<accession>A0AA96WZ40</accession>
<feature type="domain" description="Rhodanese" evidence="2">
    <location>
        <begin position="120"/>
        <end position="214"/>
    </location>
</feature>
<evidence type="ECO:0000256" key="1">
    <source>
        <dbReference type="HAMAP-Rule" id="MF_00469"/>
    </source>
</evidence>
<dbReference type="InterPro" id="IPR040503">
    <property type="entry name" value="TRHO_N"/>
</dbReference>
<dbReference type="PROSITE" id="PS50206">
    <property type="entry name" value="RHODANESE_3"/>
    <property type="match status" value="1"/>
</dbReference>
<dbReference type="Gene3D" id="3.30.70.100">
    <property type="match status" value="1"/>
</dbReference>
<name>A0AA96WZ40_LEPBY</name>
<dbReference type="Pfam" id="PF17773">
    <property type="entry name" value="UPF0176_N"/>
    <property type="match status" value="1"/>
</dbReference>
<dbReference type="EC" id="1.14.-.-" evidence="1"/>
<keyword evidence="1" id="KW-0560">Oxidoreductase</keyword>
<dbReference type="AlphaFoldDB" id="A0AA96WZ40"/>
<comment type="similarity">
    <text evidence="1">Belongs to the TrhO family.</text>
</comment>
<dbReference type="RefSeq" id="WP_316428156.1">
    <property type="nucleotide sequence ID" value="NZ_CP130144.1"/>
</dbReference>
<proteinExistence type="inferred from homology"/>
<comment type="catalytic activity">
    <reaction evidence="1">
        <text>uridine(34) in tRNA + AH2 + O2 = 5-hydroxyuridine(34) in tRNA + A + H2O</text>
        <dbReference type="Rhea" id="RHEA:64224"/>
        <dbReference type="Rhea" id="RHEA-COMP:11727"/>
        <dbReference type="Rhea" id="RHEA-COMP:13381"/>
        <dbReference type="ChEBI" id="CHEBI:13193"/>
        <dbReference type="ChEBI" id="CHEBI:15377"/>
        <dbReference type="ChEBI" id="CHEBI:15379"/>
        <dbReference type="ChEBI" id="CHEBI:17499"/>
        <dbReference type="ChEBI" id="CHEBI:65315"/>
        <dbReference type="ChEBI" id="CHEBI:136877"/>
    </reaction>
</comment>
<dbReference type="Pfam" id="PF00581">
    <property type="entry name" value="Rhodanese"/>
    <property type="match status" value="1"/>
</dbReference>
<reference evidence="3" key="1">
    <citation type="journal article" date="2023" name="Plants (Basel)">
        <title>Genomic Analysis of Leptolyngbya boryana CZ1 Reveals Efficient Carbon Fixation Modules.</title>
        <authorList>
            <person name="Bai X."/>
            <person name="Wang H."/>
            <person name="Cheng W."/>
            <person name="Wang J."/>
            <person name="Ma M."/>
            <person name="Hu H."/>
            <person name="Song Z."/>
            <person name="Ma H."/>
            <person name="Fan Y."/>
            <person name="Du C."/>
            <person name="Xu J."/>
        </authorList>
    </citation>
    <scope>NUCLEOTIDE SEQUENCE</scope>
    <source>
        <strain evidence="3">CZ1</strain>
    </source>
</reference>
<protein>
    <recommendedName>
        <fullName evidence="1">tRNA uridine(34) hydroxylase</fullName>
        <ecNumber evidence="1">1.14.-.-</ecNumber>
    </recommendedName>
    <alternativeName>
        <fullName evidence="1">tRNA hydroxylation protein O</fullName>
    </alternativeName>
</protein>
<comment type="function">
    <text evidence="1">Catalyzes oxygen-dependent 5-hydroxyuridine (ho5U) modification at position 34 in tRNAs.</text>
</comment>
<sequence>MLVAAFYKFVSLPDYVELRAPLLALCQEQEIRGTILLAQEGINGTIAGSRSAIAKVLDYLRSDSRFADLNVKESETESRMFDRLKIKLKKEIVTLGIPEVDPTQKVGTYVKPQEWNAVISDPETIVIDVRNRFEVSVGSFEGAIDPETASFRQFPDYVRSQLDPTQHQKVAMFCTGGIRCEKASAYLLSQGFKQVYHLEGGILKYLEEVPSEESLWRGECFVFDQRVAVTQGVKDGSYEMCYACGHPISPEEKASPLYQEGISCPYCSDTCSESLE</sequence>
<dbReference type="SUPFAM" id="SSF52821">
    <property type="entry name" value="Rhodanese/Cell cycle control phosphatase"/>
    <property type="match status" value="1"/>
</dbReference>
<gene>
    <name evidence="1" type="primary">trhO</name>
    <name evidence="3" type="ORF">Q2T42_06650</name>
</gene>
<reference evidence="3" key="2">
    <citation type="submission" date="2023-07" db="EMBL/GenBank/DDBJ databases">
        <authorList>
            <person name="Bai X.-H."/>
            <person name="Wang H.-H."/>
            <person name="Wang J."/>
            <person name="Ma M.-Y."/>
            <person name="Hu H.-H."/>
            <person name="Song Z.-L."/>
            <person name="Ma H.-G."/>
            <person name="Fan Y."/>
            <person name="Du C.-Y."/>
            <person name="Xu J.-C."/>
        </authorList>
    </citation>
    <scope>NUCLEOTIDE SEQUENCE</scope>
    <source>
        <strain evidence="3">CZ1</strain>
    </source>
</reference>
<dbReference type="InterPro" id="IPR036873">
    <property type="entry name" value="Rhodanese-like_dom_sf"/>
</dbReference>
<dbReference type="PANTHER" id="PTHR43268">
    <property type="entry name" value="THIOSULFATE SULFURTRANSFERASE/RHODANESE-LIKE DOMAIN-CONTAINING PROTEIN 2"/>
    <property type="match status" value="1"/>
</dbReference>
<dbReference type="CDD" id="cd01518">
    <property type="entry name" value="RHOD_YceA"/>
    <property type="match status" value="1"/>
</dbReference>
<dbReference type="InterPro" id="IPR001763">
    <property type="entry name" value="Rhodanese-like_dom"/>
</dbReference>
<keyword evidence="1" id="KW-0819">tRNA processing</keyword>
<dbReference type="NCBIfam" id="NF001136">
    <property type="entry name" value="PRK00142.1-4"/>
    <property type="match status" value="1"/>
</dbReference>
<dbReference type="Gene3D" id="3.40.250.10">
    <property type="entry name" value="Rhodanese-like domain"/>
    <property type="match status" value="1"/>
</dbReference>
<dbReference type="PANTHER" id="PTHR43268:SF3">
    <property type="entry name" value="RHODANESE-LIKE DOMAIN-CONTAINING PROTEIN 7-RELATED"/>
    <property type="match status" value="1"/>
</dbReference>
<dbReference type="SMART" id="SM00450">
    <property type="entry name" value="RHOD"/>
    <property type="match status" value="1"/>
</dbReference>
<dbReference type="InterPro" id="IPR020936">
    <property type="entry name" value="TrhO"/>
</dbReference>
<evidence type="ECO:0000259" key="2">
    <source>
        <dbReference type="PROSITE" id="PS50206"/>
    </source>
</evidence>
<dbReference type="EMBL" id="CP130144">
    <property type="protein sequence ID" value="WNZ47508.1"/>
    <property type="molecule type" value="Genomic_DNA"/>
</dbReference>
<dbReference type="HAMAP" id="MF_00469">
    <property type="entry name" value="TrhO"/>
    <property type="match status" value="1"/>
</dbReference>
<organism evidence="3">
    <name type="scientific">Leptolyngbya boryana CZ1</name>
    <dbReference type="NCBI Taxonomy" id="3060204"/>
    <lineage>
        <taxon>Bacteria</taxon>
        <taxon>Bacillati</taxon>
        <taxon>Cyanobacteriota</taxon>
        <taxon>Cyanophyceae</taxon>
        <taxon>Leptolyngbyales</taxon>
        <taxon>Leptolyngbyaceae</taxon>
        <taxon>Leptolyngbya group</taxon>
        <taxon>Leptolyngbya</taxon>
    </lineage>
</organism>
<dbReference type="GO" id="GO:0016705">
    <property type="term" value="F:oxidoreductase activity, acting on paired donors, with incorporation or reduction of molecular oxygen"/>
    <property type="evidence" value="ECO:0007669"/>
    <property type="project" value="UniProtKB-UniRule"/>
</dbReference>
<evidence type="ECO:0000313" key="3">
    <source>
        <dbReference type="EMBL" id="WNZ47508.1"/>
    </source>
</evidence>